<sequence length="461" mass="51276">MKPVVLLDVVGMTPELLEHMPNLRALAASGWQAELGTVLPAVTCSAQSTFLTGRMPAEHGVVGNGWYFRDLGEVHLWRQHNRLVQGEKLWDAARRGRPGYRAANICWWYAMGAGTDWTVTPRPVYHADGRKSPDCYTRPPELHDELTGAFGPFPLFHYWGPTADLTSSRWIVSAACRVLRRHRPDLLLCYVPHLDYDLQRHGPGSAQARVAAADVDAALRPLLDEARAAGAVVIALSEYGITPVERPVHLNRELRREGLLEVHTQAGMEYLDPWTSRAFAVADHQVAHVYLRDDADLPRVRDLLAATPGVDEVLDRAAQAKYGLDHPRAGELVAVAEPDSWFTYYYWLREDRTPDFARGVEIHRKPGYDPAELFFDPDDRWAKAKAALNLVKKKAGLRYAMNVVPTDARFVRGSHGRLPDRPAEGPVLICSDPAAPAEVERTGRLAATGVHDLVLTLQGLS</sequence>
<reference evidence="2" key="1">
    <citation type="journal article" date="2019" name="Int. J. Syst. Evol. Microbiol.">
        <title>The Global Catalogue of Microorganisms (GCM) 10K type strain sequencing project: providing services to taxonomists for standard genome sequencing and annotation.</title>
        <authorList>
            <consortium name="The Broad Institute Genomics Platform"/>
            <consortium name="The Broad Institute Genome Sequencing Center for Infectious Disease"/>
            <person name="Wu L."/>
            <person name="Ma J."/>
        </authorList>
    </citation>
    <scope>NUCLEOTIDE SEQUENCE [LARGE SCALE GENOMIC DNA]</scope>
    <source>
        <strain evidence="2">JCM 10303</strain>
    </source>
</reference>
<dbReference type="Gene3D" id="3.40.720.10">
    <property type="entry name" value="Alkaline Phosphatase, subunit A"/>
    <property type="match status" value="1"/>
</dbReference>
<dbReference type="RefSeq" id="WP_011873909.1">
    <property type="nucleotide sequence ID" value="NZ_BAAAGS010000126.1"/>
</dbReference>
<dbReference type="InterPro" id="IPR017850">
    <property type="entry name" value="Alkaline_phosphatase_core_sf"/>
</dbReference>
<protein>
    <submittedName>
        <fullName evidence="1">Alkaline phosphatase family protein</fullName>
    </submittedName>
</protein>
<dbReference type="Pfam" id="PF01663">
    <property type="entry name" value="Phosphodiest"/>
    <property type="match status" value="1"/>
</dbReference>
<dbReference type="PANTHER" id="PTHR10151">
    <property type="entry name" value="ECTONUCLEOTIDE PYROPHOSPHATASE/PHOSPHODIESTERASE"/>
    <property type="match status" value="1"/>
</dbReference>
<evidence type="ECO:0000313" key="2">
    <source>
        <dbReference type="Proteomes" id="UP001500729"/>
    </source>
</evidence>
<proteinExistence type="predicted"/>
<dbReference type="InterPro" id="IPR002591">
    <property type="entry name" value="Phosphodiest/P_Trfase"/>
</dbReference>
<comment type="caution">
    <text evidence="1">The sequence shown here is derived from an EMBL/GenBank/DDBJ whole genome shotgun (WGS) entry which is preliminary data.</text>
</comment>
<accession>A0ABP3PER0</accession>
<gene>
    <name evidence="1" type="ORF">GCM10009533_71940</name>
</gene>
<dbReference type="SUPFAM" id="SSF53649">
    <property type="entry name" value="Alkaline phosphatase-like"/>
    <property type="match status" value="1"/>
</dbReference>
<dbReference type="Proteomes" id="UP001500729">
    <property type="component" value="Unassembled WGS sequence"/>
</dbReference>
<name>A0ABP3PER0_SACER</name>
<evidence type="ECO:0000313" key="1">
    <source>
        <dbReference type="EMBL" id="GAA0566093.1"/>
    </source>
</evidence>
<keyword evidence="2" id="KW-1185">Reference proteome</keyword>
<dbReference type="PANTHER" id="PTHR10151:SF120">
    <property type="entry name" value="BIS(5'-ADENOSYL)-TRIPHOSPHATASE"/>
    <property type="match status" value="1"/>
</dbReference>
<dbReference type="EMBL" id="BAAAGS010000126">
    <property type="protein sequence ID" value="GAA0566093.1"/>
    <property type="molecule type" value="Genomic_DNA"/>
</dbReference>
<organism evidence="1 2">
    <name type="scientific">Saccharopolyspora erythraea</name>
    <name type="common">Streptomyces erythraeus</name>
    <dbReference type="NCBI Taxonomy" id="1836"/>
    <lineage>
        <taxon>Bacteria</taxon>
        <taxon>Bacillati</taxon>
        <taxon>Actinomycetota</taxon>
        <taxon>Actinomycetes</taxon>
        <taxon>Pseudonocardiales</taxon>
        <taxon>Pseudonocardiaceae</taxon>
        <taxon>Saccharopolyspora</taxon>
    </lineage>
</organism>